<feature type="region of interest" description="Disordered" evidence="2">
    <location>
        <begin position="1270"/>
        <end position="1295"/>
    </location>
</feature>
<feature type="region of interest" description="Disordered" evidence="2">
    <location>
        <begin position="235"/>
        <end position="364"/>
    </location>
</feature>
<gene>
    <name evidence="3" type="ORF">Esi_0116_0046</name>
</gene>
<dbReference type="EMBL" id="FN649760">
    <property type="protein sequence ID" value="CBN80172.1"/>
    <property type="molecule type" value="Genomic_DNA"/>
</dbReference>
<dbReference type="OrthoDB" id="10424287at2759"/>
<feature type="compositionally biased region" description="Low complexity" evidence="2">
    <location>
        <begin position="1215"/>
        <end position="1226"/>
    </location>
</feature>
<feature type="compositionally biased region" description="Basic and acidic residues" evidence="2">
    <location>
        <begin position="1645"/>
        <end position="1656"/>
    </location>
</feature>
<feature type="compositionally biased region" description="Basic and acidic residues" evidence="2">
    <location>
        <begin position="1691"/>
        <end position="1707"/>
    </location>
</feature>
<feature type="region of interest" description="Disordered" evidence="2">
    <location>
        <begin position="188"/>
        <end position="212"/>
    </location>
</feature>
<feature type="region of interest" description="Disordered" evidence="2">
    <location>
        <begin position="2176"/>
        <end position="2203"/>
    </location>
</feature>
<feature type="region of interest" description="Disordered" evidence="2">
    <location>
        <begin position="1578"/>
        <end position="1723"/>
    </location>
</feature>
<protein>
    <submittedName>
        <fullName evidence="3">Uncharacterized protein</fullName>
    </submittedName>
</protein>
<feature type="compositionally biased region" description="Polar residues" evidence="2">
    <location>
        <begin position="1944"/>
        <end position="1977"/>
    </location>
</feature>
<evidence type="ECO:0000313" key="3">
    <source>
        <dbReference type="EMBL" id="CBN80172.1"/>
    </source>
</evidence>
<feature type="region of interest" description="Disordered" evidence="2">
    <location>
        <begin position="1363"/>
        <end position="1382"/>
    </location>
</feature>
<dbReference type="InParanoid" id="D8LDB4"/>
<proteinExistence type="predicted"/>
<feature type="compositionally biased region" description="Polar residues" evidence="2">
    <location>
        <begin position="1227"/>
        <end position="1241"/>
    </location>
</feature>
<feature type="compositionally biased region" description="Low complexity" evidence="2">
    <location>
        <begin position="1674"/>
        <end position="1688"/>
    </location>
</feature>
<dbReference type="Proteomes" id="UP000002630">
    <property type="component" value="Unassembled WGS sequence"/>
</dbReference>
<feature type="region of interest" description="Disordered" evidence="2">
    <location>
        <begin position="1926"/>
        <end position="2003"/>
    </location>
</feature>
<feature type="compositionally biased region" description="Basic and acidic residues" evidence="2">
    <location>
        <begin position="1364"/>
        <end position="1380"/>
    </location>
</feature>
<feature type="coiled-coil region" evidence="1">
    <location>
        <begin position="900"/>
        <end position="993"/>
    </location>
</feature>
<dbReference type="PANTHER" id="PTHR45615:SF80">
    <property type="entry name" value="GRIP DOMAIN-CONTAINING PROTEIN"/>
    <property type="match status" value="1"/>
</dbReference>
<feature type="compositionally biased region" description="Basic and acidic residues" evidence="2">
    <location>
        <begin position="1979"/>
        <end position="2003"/>
    </location>
</feature>
<sequence>MHPYRREVEIAQNGADRERTARAVAEAALSNARESLKETHEMLMESLDNGPKAALAALLEEKRAAEAKAAEAVAIAEAAMAEAGRMRALRQGRGQNSSLPEKERDQAQKGLVGKRSGGQEQTRDFSAALVKARGDALTSRARAFPVQERLDQVDVSGLQASLASLAAEKATAHTRAAELQAKLARVTSEHRRRAEASRQADAIAGDRLSSAESRASAAEARLESVLRHLTRSERRLREAERAAVAGDKRGKEAESNLEVEGVKLKDAGKQESATGGYRRRDPHANVVSAGPRSRTGRRRLSRCSEERFYSQASDSTGVPAPDGVRHTAGCVRRVGEVPSSTDAGVRTARRRASNVGEKQRQRNDKEIGALQEKMNASNNAPTEIFGVASSDDENTTTSSLREVKAARLRVADAEREAAAFRADADRAKVEAARAAAEAEIGKERAEMECERFGRELRATEEQLRALQCALSSAQNGKMNDFPAMGGSCINPKVSAIGGINEADMKARVVNNGGTKTFPPQHQGQQQEAVGQCRSGYAIEKDATTHQYVQATNCPSSGNQADTTIAVKNNNSTQPDGQGVFNDGPAGFCPAEDGTCLLAKSDEQGRTWIADEEELLQQPQLHHAANVRLTEVPPPRTRAKVRAPNRDPGEEVAAAVTATGCRRVAEDRVRELEEVLSVSEKQHTLFRARAESRLEVLKLAFAQEQEEGGAQIALATLLDEKLRAERRANELESRLNDIIAQAAQSESDQLTMDIEEPPRTANPGKSHLQDEKMPETAAELGSDAVDTTSESCLSAPLVRLKADHRPVHSAAKDRTTVSIVPGLATSSAATGAEDIVRRGLGITAPRSPVLRLTEAGERMTSSEHALQEARELSRVAMEESELLGRQLDGAQAAERVEAEGRRLAQTKIADLERQLEGAAKEQERMRLRAESRLESLRAAFEQEEAEAGGKAALECLLGEKAELLARTAHLENRLHEAEAAVAKAAAAASALSEEDRTSVTWPAGGVHVDAGGRTNRCRSAEVAATPAAGGEAGQQQQAKTLLLRTAGIASKQSRDEADRLRHELKSARAEHAEVVASAAEEGARSARKLSTLQDAVEETKLEFQSHKVMAEARLEILRVAFDQEERENNAQAAIAVLLEEKVQGEQRAGDACRAASESRSETARLRKQADGILHAREQEASTLNGNRTVAGMIGGTHSKVLPAVETRSWKVHAALESSENQSSGEQNTAGHNDSSCGSRVGTGNSMQEVVQEFNMADGEVEAVGNDRVRGQTEASMTRASEHATAVEAESQGTSRQLTRVAAAERTASRDTALGRTEKALRGARTDAERLRGELERARAMETTTRVEAEGKNNESMRKIAQLEGSLRKTVAEHDRSRERAQVELGQLRATLERREREERAERAANGVSSVVETEEATVEAAGERGGSSENSRDELRVAEEAVGKATKEVAFLREELARSAETAARSKEGQETAETRVAELEGALEGVAEEHVLFRKRVEERLETLRAAFEEENQENGAQTALTALLMEKEEIERRSAEDLNTAETIRSGLEHKLEAATNALGPAEARLISLEAELDAAKKVQVSEQQPTAGKAATAAGRHAGGDNGSDHDEASSSAAKEGSGQGRAADCSVADTPGSDPVSQDGVRGQERRPQKSETDAAPAETGEGRAELGRPQEAGTTAIAAATQEIESSDDRISVLERQVSKEGGRSQALPETPLDGAQRQAAERFAAQEATLHGAKQSLDQAREEVDTLRCQLAQALARERETAEAVEDERRVAGQRIAELEDAIAESKREGALLRERTEGRLEKLRLAAEAEEEEKDSQAALAELLHQKSISDGFAAELTQAAVDARADFEQKLNSAHEALRLAEARAAGLKVDLEEAEARAAASAVAGQLPGAAAEGNAALVRHGTEGRPLATETVSVAAGAGETEAPLPRSSEDKVSFQETGRATQHSEEAITSATTGYSSPRQETETTAQDGDLKRRLEREVGRARASEATARDETAALRRRVSELEASMAASQRAHDSFRERTELRLRSLRLAVEDEELEGGGQAALECLLHEKTEDQAKVISLEARLLEARDAVDTTEAELQAVVSELKRVECLNSELLEAATPTPPAVALLDRQPLEARLEGLRVAVEEEDEENGVQASLAVLLEEKMKLEGRVVDLERQLKEAYEAAHRAKGDNAPTPPVTPRPPDAEADDG</sequence>
<feature type="coiled-coil region" evidence="1">
    <location>
        <begin position="1049"/>
        <end position="1076"/>
    </location>
</feature>
<evidence type="ECO:0000256" key="1">
    <source>
        <dbReference type="SAM" id="Coils"/>
    </source>
</evidence>
<feature type="coiled-coil region" evidence="1">
    <location>
        <begin position="661"/>
        <end position="747"/>
    </location>
</feature>
<feature type="region of interest" description="Disordered" evidence="2">
    <location>
        <begin position="753"/>
        <end position="774"/>
    </location>
</feature>
<dbReference type="PANTHER" id="PTHR45615">
    <property type="entry name" value="MYOSIN HEAVY CHAIN, NON-MUSCLE"/>
    <property type="match status" value="1"/>
</dbReference>
<feature type="compositionally biased region" description="Basic and acidic residues" evidence="2">
    <location>
        <begin position="188"/>
        <end position="198"/>
    </location>
</feature>
<accession>D8LDB4</accession>
<feature type="compositionally biased region" description="Low complexity" evidence="2">
    <location>
        <begin position="1589"/>
        <end position="1598"/>
    </location>
</feature>
<dbReference type="STRING" id="2880.D8LDB4"/>
<organism evidence="3 4">
    <name type="scientific">Ectocarpus siliculosus</name>
    <name type="common">Brown alga</name>
    <name type="synonym">Conferva siliculosa</name>
    <dbReference type="NCBI Taxonomy" id="2880"/>
    <lineage>
        <taxon>Eukaryota</taxon>
        <taxon>Sar</taxon>
        <taxon>Stramenopiles</taxon>
        <taxon>Ochrophyta</taxon>
        <taxon>PX clade</taxon>
        <taxon>Phaeophyceae</taxon>
        <taxon>Ectocarpales</taxon>
        <taxon>Ectocarpaceae</taxon>
        <taxon>Ectocarpus</taxon>
    </lineage>
</organism>
<keyword evidence="1" id="KW-0175">Coiled coil</keyword>
<feature type="coiled-coil region" evidence="1">
    <location>
        <begin position="403"/>
        <end position="476"/>
    </location>
</feature>
<reference evidence="3 4" key="1">
    <citation type="journal article" date="2010" name="Nature">
        <title>The Ectocarpus genome and the independent evolution of multicellularity in brown algae.</title>
        <authorList>
            <person name="Cock J.M."/>
            <person name="Sterck L."/>
            <person name="Rouze P."/>
            <person name="Scornet D."/>
            <person name="Allen A.E."/>
            <person name="Amoutzias G."/>
            <person name="Anthouard V."/>
            <person name="Artiguenave F."/>
            <person name="Aury J.M."/>
            <person name="Badger J.H."/>
            <person name="Beszteri B."/>
            <person name="Billiau K."/>
            <person name="Bonnet E."/>
            <person name="Bothwell J.H."/>
            <person name="Bowler C."/>
            <person name="Boyen C."/>
            <person name="Brownlee C."/>
            <person name="Carrano C.J."/>
            <person name="Charrier B."/>
            <person name="Cho G.Y."/>
            <person name="Coelho S.M."/>
            <person name="Collen J."/>
            <person name="Corre E."/>
            <person name="Da Silva C."/>
            <person name="Delage L."/>
            <person name="Delaroque N."/>
            <person name="Dittami S.M."/>
            <person name="Doulbeau S."/>
            <person name="Elias M."/>
            <person name="Farnham G."/>
            <person name="Gachon C.M."/>
            <person name="Gschloessl B."/>
            <person name="Heesch S."/>
            <person name="Jabbari K."/>
            <person name="Jubin C."/>
            <person name="Kawai H."/>
            <person name="Kimura K."/>
            <person name="Kloareg B."/>
            <person name="Kupper F.C."/>
            <person name="Lang D."/>
            <person name="Le Bail A."/>
            <person name="Leblanc C."/>
            <person name="Lerouge P."/>
            <person name="Lohr M."/>
            <person name="Lopez P.J."/>
            <person name="Martens C."/>
            <person name="Maumus F."/>
            <person name="Michel G."/>
            <person name="Miranda-Saavedra D."/>
            <person name="Morales J."/>
            <person name="Moreau H."/>
            <person name="Motomura T."/>
            <person name="Nagasato C."/>
            <person name="Napoli C.A."/>
            <person name="Nelson D.R."/>
            <person name="Nyvall-Collen P."/>
            <person name="Peters A.F."/>
            <person name="Pommier C."/>
            <person name="Potin P."/>
            <person name="Poulain J."/>
            <person name="Quesneville H."/>
            <person name="Read B."/>
            <person name="Rensing S.A."/>
            <person name="Ritter A."/>
            <person name="Rousvoal S."/>
            <person name="Samanta M."/>
            <person name="Samson G."/>
            <person name="Schroeder D.C."/>
            <person name="Segurens B."/>
            <person name="Strittmatter M."/>
            <person name="Tonon T."/>
            <person name="Tregear J.W."/>
            <person name="Valentin K."/>
            <person name="von Dassow P."/>
            <person name="Yamagishi T."/>
            <person name="Van de Peer Y."/>
            <person name="Wincker P."/>
        </authorList>
    </citation>
    <scope>NUCLEOTIDE SEQUENCE [LARGE SCALE GENOMIC DNA]</scope>
    <source>
        <strain evidence="4">Ec32 / CCAP1310/4</strain>
    </source>
</reference>
<feature type="region of interest" description="Disordered" evidence="2">
    <location>
        <begin position="1215"/>
        <end position="1241"/>
    </location>
</feature>
<feature type="compositionally biased region" description="Basic and acidic residues" evidence="2">
    <location>
        <begin position="235"/>
        <end position="269"/>
    </location>
</feature>
<feature type="coiled-coil region" evidence="1">
    <location>
        <begin position="1728"/>
        <end position="1885"/>
    </location>
</feature>
<evidence type="ECO:0000313" key="4">
    <source>
        <dbReference type="Proteomes" id="UP000002630"/>
    </source>
</evidence>
<evidence type="ECO:0000256" key="2">
    <source>
        <dbReference type="SAM" id="MobiDB-lite"/>
    </source>
</evidence>
<keyword evidence="4" id="KW-1185">Reference proteome</keyword>
<feature type="region of interest" description="Disordered" evidence="2">
    <location>
        <begin position="1393"/>
        <end position="1433"/>
    </location>
</feature>
<name>D8LDB4_ECTSI</name>
<feature type="region of interest" description="Disordered" evidence="2">
    <location>
        <begin position="88"/>
        <end position="123"/>
    </location>
</feature>
<feature type="coiled-coil region" evidence="1">
    <location>
        <begin position="2028"/>
        <end position="2089"/>
    </location>
</feature>